<reference evidence="1 2" key="1">
    <citation type="submission" date="2016-05" db="EMBL/GenBank/DDBJ databases">
        <title>Genomic and physiological characterization of Planctopirus sp. isolated from fresh water lake.</title>
        <authorList>
            <person name="Subhash Y."/>
            <person name="Ramana C."/>
        </authorList>
    </citation>
    <scope>NUCLEOTIDE SEQUENCE [LARGE SCALE GENOMIC DNA]</scope>
    <source>
        <strain evidence="1 2">JC280</strain>
    </source>
</reference>
<accession>A0A1C3E4P7</accession>
<gene>
    <name evidence="1" type="ORF">A6X21_01030</name>
</gene>
<dbReference type="STRING" id="1841610.A6X21_01030"/>
<sequence>MLHPDPPDRGFFFSAIKSSLPSTGRKNPFGLHTCPGKQTLVSSRHQDGIPADRLRQKLDQQDWHMTAANSAQAISTHHNSTVPIYSRFLGNLWRSPSRFFRSASRWFSGAYEWESRAAYDLAQWFPPQDQAILSSICGTGHRTIDRMMAWLAAQAPPTGCLVDIGSQGTYSAAWMAMGAMRHPSPLTVVSIGEEIDRVWQVFARQAESAHLQSIVDQTFSDVYSPVVAPLSNSLSSPSPIPVSRILDRLRLQNIHPLEACTSFRDPISMLSVHSSRSSHELMTLLHKFVPHVAPSGWIAWTGIQGKRGLRRQTLIHQEMAAHKDCTHVITIRSLILYRRQAN</sequence>
<protein>
    <submittedName>
        <fullName evidence="1">Uncharacterized protein</fullName>
    </submittedName>
</protein>
<proteinExistence type="predicted"/>
<dbReference type="Proteomes" id="UP000094828">
    <property type="component" value="Unassembled WGS sequence"/>
</dbReference>
<comment type="caution">
    <text evidence="1">The sequence shown here is derived from an EMBL/GenBank/DDBJ whole genome shotgun (WGS) entry which is preliminary data.</text>
</comment>
<dbReference type="AlphaFoldDB" id="A0A1C3E4P7"/>
<keyword evidence="2" id="KW-1185">Reference proteome</keyword>
<evidence type="ECO:0000313" key="2">
    <source>
        <dbReference type="Proteomes" id="UP000094828"/>
    </source>
</evidence>
<name>A0A1C3E4P7_9PLAN</name>
<dbReference type="EMBL" id="LYDR01000154">
    <property type="protein sequence ID" value="ODA28221.1"/>
    <property type="molecule type" value="Genomic_DNA"/>
</dbReference>
<organism evidence="1 2">
    <name type="scientific">Planctopirus hydrillae</name>
    <dbReference type="NCBI Taxonomy" id="1841610"/>
    <lineage>
        <taxon>Bacteria</taxon>
        <taxon>Pseudomonadati</taxon>
        <taxon>Planctomycetota</taxon>
        <taxon>Planctomycetia</taxon>
        <taxon>Planctomycetales</taxon>
        <taxon>Planctomycetaceae</taxon>
        <taxon>Planctopirus</taxon>
    </lineage>
</organism>
<evidence type="ECO:0000313" key="1">
    <source>
        <dbReference type="EMBL" id="ODA28221.1"/>
    </source>
</evidence>